<feature type="region of interest" description="Disordered" evidence="1">
    <location>
        <begin position="131"/>
        <end position="159"/>
    </location>
</feature>
<dbReference type="GO" id="GO:0051260">
    <property type="term" value="P:protein homooligomerization"/>
    <property type="evidence" value="ECO:0007669"/>
    <property type="project" value="InterPro"/>
</dbReference>
<comment type="caution">
    <text evidence="3">The sequence shown here is derived from an EMBL/GenBank/DDBJ whole genome shotgun (WGS) entry which is preliminary data.</text>
</comment>
<dbReference type="EMBL" id="CASHTH010003683">
    <property type="protein sequence ID" value="CAI8047843.1"/>
    <property type="molecule type" value="Genomic_DNA"/>
</dbReference>
<dbReference type="PANTHER" id="PTHR14136:SF17">
    <property type="entry name" value="BTB_POZ DOMAIN-CONTAINING PROTEIN KCTD9"/>
    <property type="match status" value="1"/>
</dbReference>
<evidence type="ECO:0000256" key="1">
    <source>
        <dbReference type="SAM" id="MobiDB-lite"/>
    </source>
</evidence>
<evidence type="ECO:0000313" key="4">
    <source>
        <dbReference type="Proteomes" id="UP001174909"/>
    </source>
</evidence>
<evidence type="ECO:0000313" key="3">
    <source>
        <dbReference type="EMBL" id="CAI8047843.1"/>
    </source>
</evidence>
<dbReference type="InterPro" id="IPR000210">
    <property type="entry name" value="BTB/POZ_dom"/>
</dbReference>
<feature type="compositionally biased region" description="Polar residues" evidence="1">
    <location>
        <begin position="134"/>
        <end position="154"/>
    </location>
</feature>
<sequence>MVDPLSVSRSIGRSLLKFPAGERRALTTGQSTFDLCAAVVSPAPRLDLSAIMSSLSVRLNVFTSVEDVAKQRGKVVLAGATLADTLLTASESLGETVVALRSSLGALVTDINVLRDWDVVIAVTESTEKLPVNGDSTSGTSSPFAIPSHLNTARDTSHDVPDFTLRKTTHVPSPDGPSRSDWVRLNMGGRVFATTRATLSSDPDSMLARMFEPSEGWLSATDASGAFLIDRSPTYFEPLLNFLRHGKLILNEGISPQGVLEEAKFFGISKAIEPLEALVWDEELSASGHFTRKEFLHFLASTSSAAPLRCQGLNLEGLNLSNLDLRNINFKCANLRHCNLSCSDLSHCVFERADLFQANLNEAVIQCVHMPRVNLEGATLKGCHMGERLGVQTNLEGANLKGAIFDNSQMNGVNLRLASLRGSCLRSCNLRYAVMACTDLENSDMTGCDLQHANLRGSNLAGAVFTNIIAPLHMSQTVNVSDSSASVPSPDSTSGQDQN</sequence>
<dbReference type="Gene3D" id="2.160.20.80">
    <property type="entry name" value="E3 ubiquitin-protein ligase SopA"/>
    <property type="match status" value="1"/>
</dbReference>
<feature type="domain" description="BTB" evidence="2">
    <location>
        <begin position="181"/>
        <end position="283"/>
    </location>
</feature>
<gene>
    <name evidence="3" type="ORF">GBAR_LOCUS26467</name>
</gene>
<dbReference type="CDD" id="cd18368">
    <property type="entry name" value="BTB_POZ_KCTD9"/>
    <property type="match status" value="1"/>
</dbReference>
<dbReference type="SUPFAM" id="SSF54695">
    <property type="entry name" value="POZ domain"/>
    <property type="match status" value="1"/>
</dbReference>
<reference evidence="3" key="1">
    <citation type="submission" date="2023-03" db="EMBL/GenBank/DDBJ databases">
        <authorList>
            <person name="Steffen K."/>
            <person name="Cardenas P."/>
        </authorList>
    </citation>
    <scope>NUCLEOTIDE SEQUENCE</scope>
</reference>
<keyword evidence="4" id="KW-1185">Reference proteome</keyword>
<dbReference type="SMART" id="SM00225">
    <property type="entry name" value="BTB"/>
    <property type="match status" value="1"/>
</dbReference>
<dbReference type="InterPro" id="IPR003131">
    <property type="entry name" value="T1-type_BTB"/>
</dbReference>
<dbReference type="Pfam" id="PF00805">
    <property type="entry name" value="Pentapeptide"/>
    <property type="match status" value="4"/>
</dbReference>
<organism evidence="3 4">
    <name type="scientific">Geodia barretti</name>
    <name type="common">Barrett's horny sponge</name>
    <dbReference type="NCBI Taxonomy" id="519541"/>
    <lineage>
        <taxon>Eukaryota</taxon>
        <taxon>Metazoa</taxon>
        <taxon>Porifera</taxon>
        <taxon>Demospongiae</taxon>
        <taxon>Heteroscleromorpha</taxon>
        <taxon>Tetractinellida</taxon>
        <taxon>Astrophorina</taxon>
        <taxon>Geodiidae</taxon>
        <taxon>Geodia</taxon>
    </lineage>
</organism>
<dbReference type="Proteomes" id="UP001174909">
    <property type="component" value="Unassembled WGS sequence"/>
</dbReference>
<evidence type="ECO:0000259" key="2">
    <source>
        <dbReference type="SMART" id="SM00225"/>
    </source>
</evidence>
<protein>
    <submittedName>
        <fullName evidence="3">BTB/POZ domain-containing protein KCTD9</fullName>
    </submittedName>
</protein>
<dbReference type="InterPro" id="IPR051082">
    <property type="entry name" value="Pentapeptide-BTB/POZ_domain"/>
</dbReference>
<dbReference type="AlphaFoldDB" id="A0AA35X738"/>
<dbReference type="InterPro" id="IPR011333">
    <property type="entry name" value="SKP1/BTB/POZ_sf"/>
</dbReference>
<dbReference type="SUPFAM" id="SSF141571">
    <property type="entry name" value="Pentapeptide repeat-like"/>
    <property type="match status" value="1"/>
</dbReference>
<dbReference type="PANTHER" id="PTHR14136">
    <property type="entry name" value="BTB_POZ DOMAIN-CONTAINING PROTEIN KCTD9"/>
    <property type="match status" value="1"/>
</dbReference>
<feature type="region of interest" description="Disordered" evidence="1">
    <location>
        <begin position="480"/>
        <end position="499"/>
    </location>
</feature>
<dbReference type="InterPro" id="IPR001646">
    <property type="entry name" value="5peptide_repeat"/>
</dbReference>
<dbReference type="Gene3D" id="6.10.140.750">
    <property type="match status" value="1"/>
</dbReference>
<proteinExistence type="predicted"/>
<name>A0AA35X738_GEOBA</name>
<dbReference type="Gene3D" id="3.30.710.10">
    <property type="entry name" value="Potassium Channel Kv1.1, Chain A"/>
    <property type="match status" value="1"/>
</dbReference>
<dbReference type="Pfam" id="PF02214">
    <property type="entry name" value="BTB_2"/>
    <property type="match status" value="1"/>
</dbReference>
<accession>A0AA35X738</accession>